<evidence type="ECO:0000313" key="2">
    <source>
        <dbReference type="EMBL" id="GAA5031396.1"/>
    </source>
</evidence>
<evidence type="ECO:0000313" key="3">
    <source>
        <dbReference type="Proteomes" id="UP001501759"/>
    </source>
</evidence>
<accession>A0ABP9JHI0</accession>
<keyword evidence="3" id="KW-1185">Reference proteome</keyword>
<protein>
    <submittedName>
        <fullName evidence="2">Uncharacterized protein</fullName>
    </submittedName>
</protein>
<proteinExistence type="predicted"/>
<dbReference type="EMBL" id="BAABKB010000035">
    <property type="protein sequence ID" value="GAA5031396.1"/>
    <property type="molecule type" value="Genomic_DNA"/>
</dbReference>
<comment type="caution">
    <text evidence="2">The sequence shown here is derived from an EMBL/GenBank/DDBJ whole genome shotgun (WGS) entry which is preliminary data.</text>
</comment>
<feature type="region of interest" description="Disordered" evidence="1">
    <location>
        <begin position="69"/>
        <end position="109"/>
    </location>
</feature>
<evidence type="ECO:0000256" key="1">
    <source>
        <dbReference type="SAM" id="MobiDB-lite"/>
    </source>
</evidence>
<sequence length="109" mass="11533">MPDDVLPRGDRVWNRAAREFAEAGAPSPLPFGPGPVQARKARQKAQSPVFGKPETDGRWAAVFGGPKSSAAVRIQPPSGGSCRHAARPVAHPRRRPGLRRCAPARPAGA</sequence>
<reference evidence="3" key="1">
    <citation type="journal article" date="2019" name="Int. J. Syst. Evol. Microbiol.">
        <title>The Global Catalogue of Microorganisms (GCM) 10K type strain sequencing project: providing services to taxonomists for standard genome sequencing and annotation.</title>
        <authorList>
            <consortium name="The Broad Institute Genomics Platform"/>
            <consortium name="The Broad Institute Genome Sequencing Center for Infectious Disease"/>
            <person name="Wu L."/>
            <person name="Ma J."/>
        </authorList>
    </citation>
    <scope>NUCLEOTIDE SEQUENCE [LARGE SCALE GENOMIC DNA]</scope>
    <source>
        <strain evidence="3">JCM 18409</strain>
    </source>
</reference>
<dbReference type="Proteomes" id="UP001501759">
    <property type="component" value="Unassembled WGS sequence"/>
</dbReference>
<gene>
    <name evidence="2" type="ORF">GCM10023335_72730</name>
</gene>
<name>A0ABP9JHI0_9ACTN</name>
<feature type="region of interest" description="Disordered" evidence="1">
    <location>
        <begin position="23"/>
        <end position="57"/>
    </location>
</feature>
<organism evidence="2 3">
    <name type="scientific">Streptomyces siamensis</name>
    <dbReference type="NCBI Taxonomy" id="1274986"/>
    <lineage>
        <taxon>Bacteria</taxon>
        <taxon>Bacillati</taxon>
        <taxon>Actinomycetota</taxon>
        <taxon>Actinomycetes</taxon>
        <taxon>Kitasatosporales</taxon>
        <taxon>Streptomycetaceae</taxon>
        <taxon>Streptomyces</taxon>
    </lineage>
</organism>
<feature type="compositionally biased region" description="Basic residues" evidence="1">
    <location>
        <begin position="84"/>
        <end position="98"/>
    </location>
</feature>